<dbReference type="GO" id="GO:0035591">
    <property type="term" value="F:signaling adaptor activity"/>
    <property type="evidence" value="ECO:0007669"/>
    <property type="project" value="TreeGrafter"/>
</dbReference>
<evidence type="ECO:0000313" key="4">
    <source>
        <dbReference type="Proteomes" id="UP001056384"/>
    </source>
</evidence>
<dbReference type="InterPro" id="IPR001680">
    <property type="entry name" value="WD40_rpt"/>
</dbReference>
<gene>
    <name evidence="3" type="ORF">Slin15195_G016330</name>
</gene>
<reference evidence="3" key="1">
    <citation type="submission" date="2022-06" db="EMBL/GenBank/DDBJ databases">
        <title>Complete genome sequences of two strains of the flax pathogen Septoria linicola.</title>
        <authorList>
            <person name="Lapalu N."/>
            <person name="Simon A."/>
            <person name="Demenou B."/>
            <person name="Paumier D."/>
            <person name="Guillot M.-P."/>
            <person name="Gout L."/>
            <person name="Valade R."/>
        </authorList>
    </citation>
    <scope>NUCLEOTIDE SEQUENCE</scope>
    <source>
        <strain evidence="3">SE15195</strain>
    </source>
</reference>
<dbReference type="Gene3D" id="2.130.10.10">
    <property type="entry name" value="YVTN repeat-like/Quinoprotein amine dehydrogenase"/>
    <property type="match status" value="1"/>
</dbReference>
<dbReference type="SMART" id="SM00320">
    <property type="entry name" value="WD40"/>
    <property type="match status" value="2"/>
</dbReference>
<dbReference type="InterPro" id="IPR015943">
    <property type="entry name" value="WD40/YVTN_repeat-like_dom_sf"/>
</dbReference>
<dbReference type="InterPro" id="IPR036322">
    <property type="entry name" value="WD40_repeat_dom_sf"/>
</dbReference>
<feature type="compositionally biased region" description="Polar residues" evidence="2">
    <location>
        <begin position="428"/>
        <end position="437"/>
    </location>
</feature>
<dbReference type="OrthoDB" id="311712at2759"/>
<evidence type="ECO:0000256" key="2">
    <source>
        <dbReference type="SAM" id="MobiDB-lite"/>
    </source>
</evidence>
<evidence type="ECO:0000256" key="1">
    <source>
        <dbReference type="PROSITE-ProRule" id="PRU00221"/>
    </source>
</evidence>
<feature type="region of interest" description="Disordered" evidence="2">
    <location>
        <begin position="959"/>
        <end position="992"/>
    </location>
</feature>
<feature type="compositionally biased region" description="Polar residues" evidence="2">
    <location>
        <begin position="931"/>
        <end position="943"/>
    </location>
</feature>
<feature type="region of interest" description="Disordered" evidence="2">
    <location>
        <begin position="476"/>
        <end position="497"/>
    </location>
</feature>
<dbReference type="InterPro" id="IPR049567">
    <property type="entry name" value="WDR59-like"/>
</dbReference>
<dbReference type="GO" id="GO:0005774">
    <property type="term" value="C:vacuolar membrane"/>
    <property type="evidence" value="ECO:0007669"/>
    <property type="project" value="TreeGrafter"/>
</dbReference>
<dbReference type="PANTHER" id="PTHR46170:SF1">
    <property type="entry name" value="GATOR COMPLEX PROTEIN WDR59"/>
    <property type="match status" value="1"/>
</dbReference>
<feature type="region of interest" description="Disordered" evidence="2">
    <location>
        <begin position="913"/>
        <end position="943"/>
    </location>
</feature>
<dbReference type="PROSITE" id="PS50082">
    <property type="entry name" value="WD_REPEATS_2"/>
    <property type="match status" value="1"/>
</dbReference>
<organism evidence="3 4">
    <name type="scientific">Septoria linicola</name>
    <dbReference type="NCBI Taxonomy" id="215465"/>
    <lineage>
        <taxon>Eukaryota</taxon>
        <taxon>Fungi</taxon>
        <taxon>Dikarya</taxon>
        <taxon>Ascomycota</taxon>
        <taxon>Pezizomycotina</taxon>
        <taxon>Dothideomycetes</taxon>
        <taxon>Dothideomycetidae</taxon>
        <taxon>Mycosphaerellales</taxon>
        <taxon>Mycosphaerellaceae</taxon>
        <taxon>Septoria</taxon>
    </lineage>
</organism>
<dbReference type="GO" id="GO:1904263">
    <property type="term" value="P:positive regulation of TORC1 signaling"/>
    <property type="evidence" value="ECO:0007669"/>
    <property type="project" value="TreeGrafter"/>
</dbReference>
<dbReference type="PANTHER" id="PTHR46170">
    <property type="entry name" value="GATOR COMPLEX PROTEIN WDR59"/>
    <property type="match status" value="1"/>
</dbReference>
<dbReference type="SUPFAM" id="SSF50978">
    <property type="entry name" value="WD40 repeat-like"/>
    <property type="match status" value="1"/>
</dbReference>
<dbReference type="GO" id="GO:0034198">
    <property type="term" value="P:cellular response to amino acid starvation"/>
    <property type="evidence" value="ECO:0007669"/>
    <property type="project" value="TreeGrafter"/>
</dbReference>
<evidence type="ECO:0000313" key="3">
    <source>
        <dbReference type="EMBL" id="USW48314.1"/>
    </source>
</evidence>
<dbReference type="Proteomes" id="UP001056384">
    <property type="component" value="Chromosome 1"/>
</dbReference>
<feature type="region of interest" description="Disordered" evidence="2">
    <location>
        <begin position="387"/>
        <end position="454"/>
    </location>
</feature>
<dbReference type="GO" id="GO:0035859">
    <property type="term" value="C:Seh1-associated complex"/>
    <property type="evidence" value="ECO:0007669"/>
    <property type="project" value="TreeGrafter"/>
</dbReference>
<accession>A0A9Q9EFW8</accession>
<feature type="repeat" description="WD" evidence="1">
    <location>
        <begin position="103"/>
        <end position="138"/>
    </location>
</feature>
<dbReference type="EMBL" id="CP099418">
    <property type="protein sequence ID" value="USW48314.1"/>
    <property type="molecule type" value="Genomic_DNA"/>
</dbReference>
<feature type="region of interest" description="Disordered" evidence="2">
    <location>
        <begin position="833"/>
        <end position="876"/>
    </location>
</feature>
<proteinExistence type="predicted"/>
<keyword evidence="4" id="KW-1185">Reference proteome</keyword>
<protein>
    <submittedName>
        <fullName evidence="3">WD40/YVTN repeat-like-containing domain superfamily</fullName>
    </submittedName>
</protein>
<keyword evidence="1" id="KW-0853">WD repeat</keyword>
<feature type="compositionally biased region" description="Polar residues" evidence="2">
    <location>
        <begin position="847"/>
        <end position="868"/>
    </location>
</feature>
<name>A0A9Q9EFW8_9PEZI</name>
<feature type="compositionally biased region" description="Basic and acidic residues" evidence="2">
    <location>
        <begin position="406"/>
        <end position="421"/>
    </location>
</feature>
<dbReference type="AlphaFoldDB" id="A0A9Q9EFW8"/>
<sequence>MEFASPRWAAHDDTNSVSREPRVPCATYAVSAQYAAYANRKGVYARKLARNEHYKRLFRYEDDRPWFQPVLAFSTLRGKLLAIATGVQILVFDVDTRKVKHALKGNGRIITSLAWAESKPGILATGAVDGSICAWSLKHPARPLYHVRAFHGACNHVAFHPKDHELLAGCHRNCISVWALPSTKPFLVTKSKDSEYKALRWFATSPLRVLGISSLGSVSIYDVHQALKDFRKAPPRAMNDSDEEDTMFGKLEDIGYMPASDFQIGMKVSQAMLVGRNGLLVLPRDGHILFFIAFFAEKDEHTELWRLRLDATIDCFSLRVREKTVHIVACMGQETQSYEVPGTVLDGMGWDFSASTNTQYLSKISLEREEQVVQQMRPELSIYQRLGQSPSPRTASIHGSGGQRVFEPKKRDISPSARKAETGLPATIPTSITSSLELPTMNGDEDEHDSPMPFLSPSIPARRASTVPLDESLRLPPRASFDSITSTAGHDSDSDDETFAEHLQGSGSYLPGGVNVPLPRTCGARFGASGQLLTFFLTRAKPASVNGDAEFALGTRERQDSEVTRLFPSFGNLTNMSRASAIVSESEGDASPEKGTHFGPRYSMPASSLDNNLLWSTRVSPVKAAKMEPVGQQKVAIAVHEVQILQHAQRLAYDYRLLPEKNESVAEMCLENAHSADGVSREESAETWRLLALLVEQRSCDRSELVLQAQDSEPPSVNQRPMLSRNLSLASSYAERALERDIISLSWTGHPLGRSWAIEQILDWAERQADVQLLACVASLLIRASEGIRAEAARHRTLLTADMNSLAEASHISPSSKTPPSISLLRTGTDLTDASLLDESPVKPYSSRASSRDPSLPSTPYIDSSGSTPPLALPPLARHNTRLSASGSASPETSRGSFSAAAKYYAQTISDKLAGYSTSPPTRRLGGSPGNELSTSLPTATGSWSKSVSFATASGTLQDSQRSLSLAQEDDNYDSDRTIDDMSLPRTPNPNPGVVIRELNGQSFYDDQSAAFHDSSFLPEHLVSRCSVWRDTYAEQLRSWDLVIEAAELENIADLAGVRPSSMKQQQSNKVVPHLDPQCRGATCCICYCSIKAAKQLCPACLHTTHPRCLDEFVARLDEDDSGFTCPTGCGCECTAAGQQMYELDEEPVVKQSEGPIAEITTLQGHFAKKRSLTDPRLLRERLEGNSW</sequence>